<evidence type="ECO:0000313" key="2">
    <source>
        <dbReference type="EMBL" id="MFD2932642.1"/>
    </source>
</evidence>
<evidence type="ECO:0000256" key="1">
    <source>
        <dbReference type="SAM" id="MobiDB-lite"/>
    </source>
</evidence>
<keyword evidence="3" id="KW-1185">Reference proteome</keyword>
<gene>
    <name evidence="2" type="ORF">ACFS25_02565</name>
</gene>
<dbReference type="Proteomes" id="UP001597512">
    <property type="component" value="Unassembled WGS sequence"/>
</dbReference>
<feature type="region of interest" description="Disordered" evidence="1">
    <location>
        <begin position="35"/>
        <end position="65"/>
    </location>
</feature>
<accession>A0ABW6AB94</accession>
<organism evidence="2 3">
    <name type="scientific">Spirosoma flavum</name>
    <dbReference type="NCBI Taxonomy" id="2048557"/>
    <lineage>
        <taxon>Bacteria</taxon>
        <taxon>Pseudomonadati</taxon>
        <taxon>Bacteroidota</taxon>
        <taxon>Cytophagia</taxon>
        <taxon>Cytophagales</taxon>
        <taxon>Cytophagaceae</taxon>
        <taxon>Spirosoma</taxon>
    </lineage>
</organism>
<comment type="caution">
    <text evidence="2">The sequence shown here is derived from an EMBL/GenBank/DDBJ whole genome shotgun (WGS) entry which is preliminary data.</text>
</comment>
<proteinExistence type="predicted"/>
<evidence type="ECO:0000313" key="3">
    <source>
        <dbReference type="Proteomes" id="UP001597512"/>
    </source>
</evidence>
<protein>
    <submittedName>
        <fullName evidence="2">Uncharacterized protein</fullName>
    </submittedName>
</protein>
<dbReference type="RefSeq" id="WP_381496833.1">
    <property type="nucleotide sequence ID" value="NZ_JBHUOM010000001.1"/>
</dbReference>
<name>A0ABW6AB94_9BACT</name>
<sequence length="65" mass="7780">MNIIQVREHLHRLIDEVDDIYVLNGLYRNLLSDKQQRDAYEKEQSRTDVREKAQKQARPGERRSG</sequence>
<dbReference type="EMBL" id="JBHUOM010000001">
    <property type="protein sequence ID" value="MFD2932642.1"/>
    <property type="molecule type" value="Genomic_DNA"/>
</dbReference>
<reference evidence="3" key="1">
    <citation type="journal article" date="2019" name="Int. J. Syst. Evol. Microbiol.">
        <title>The Global Catalogue of Microorganisms (GCM) 10K type strain sequencing project: providing services to taxonomists for standard genome sequencing and annotation.</title>
        <authorList>
            <consortium name="The Broad Institute Genomics Platform"/>
            <consortium name="The Broad Institute Genome Sequencing Center for Infectious Disease"/>
            <person name="Wu L."/>
            <person name="Ma J."/>
        </authorList>
    </citation>
    <scope>NUCLEOTIDE SEQUENCE [LARGE SCALE GENOMIC DNA]</scope>
    <source>
        <strain evidence="3">KCTC 52490</strain>
    </source>
</reference>